<keyword evidence="2 4" id="KW-0238">DNA-binding</keyword>
<dbReference type="InterPro" id="IPR009057">
    <property type="entry name" value="Homeodomain-like_sf"/>
</dbReference>
<evidence type="ECO:0000256" key="1">
    <source>
        <dbReference type="ARBA" id="ARBA00023015"/>
    </source>
</evidence>
<dbReference type="Pfam" id="PF21351">
    <property type="entry name" value="TetR_C_41"/>
    <property type="match status" value="1"/>
</dbReference>
<sequence>MATNEQRTARTRASLLKAARAEFAAHGYADAATTAIVSRAGATRGALYHHFKDKLALFDAVVEAEDARLAQLIDDATEDMPDAFKSLRHGIGIYLDAATAPATRRILMLDGPSALGWTRWREIQARHSLRTLREGLEAAQAQGALTPDLSVPVTASLFAAALDEAVHVIAESRNRKQARAQAVAAAEAMLDGLKA</sequence>
<dbReference type="SUPFAM" id="SSF48498">
    <property type="entry name" value="Tetracyclin repressor-like, C-terminal domain"/>
    <property type="match status" value="1"/>
</dbReference>
<dbReference type="RefSeq" id="WP_160586332.1">
    <property type="nucleotide sequence ID" value="NZ_BMHN01000001.1"/>
</dbReference>
<reference evidence="6 7" key="1">
    <citation type="journal article" date="2016" name="Int. J. Syst. Evol. Microbiol.">
        <title>Pyruvatibacter mobilis gen. nov., sp. nov., a marine bacterium from the culture broth of Picochlorum sp. 122.</title>
        <authorList>
            <person name="Wang G."/>
            <person name="Tang M."/>
            <person name="Wu H."/>
            <person name="Dai S."/>
            <person name="Li T."/>
            <person name="Chen C."/>
            <person name="He H."/>
            <person name="Fan J."/>
            <person name="Xiang W."/>
            <person name="Li X."/>
        </authorList>
    </citation>
    <scope>NUCLEOTIDE SEQUENCE [LARGE SCALE GENOMIC DNA]</scope>
    <source>
        <strain evidence="6 7">GYP-11</strain>
    </source>
</reference>
<dbReference type="PROSITE" id="PS50977">
    <property type="entry name" value="HTH_TETR_2"/>
    <property type="match status" value="1"/>
</dbReference>
<dbReference type="Proteomes" id="UP000470384">
    <property type="component" value="Unassembled WGS sequence"/>
</dbReference>
<evidence type="ECO:0000259" key="5">
    <source>
        <dbReference type="PROSITE" id="PS50977"/>
    </source>
</evidence>
<evidence type="ECO:0000256" key="3">
    <source>
        <dbReference type="ARBA" id="ARBA00023163"/>
    </source>
</evidence>
<dbReference type="InterPro" id="IPR036271">
    <property type="entry name" value="Tet_transcr_reg_TetR-rel_C_sf"/>
</dbReference>
<dbReference type="OrthoDB" id="9805134at2"/>
<dbReference type="PANTHER" id="PTHR30055:SF234">
    <property type="entry name" value="HTH-TYPE TRANSCRIPTIONAL REGULATOR BETI"/>
    <property type="match status" value="1"/>
</dbReference>
<dbReference type="GO" id="GO:0003700">
    <property type="term" value="F:DNA-binding transcription factor activity"/>
    <property type="evidence" value="ECO:0007669"/>
    <property type="project" value="TreeGrafter"/>
</dbReference>
<comment type="caution">
    <text evidence="6">The sequence shown here is derived from an EMBL/GenBank/DDBJ whole genome shotgun (WGS) entry which is preliminary data.</text>
</comment>
<dbReference type="PRINTS" id="PR00455">
    <property type="entry name" value="HTHTETR"/>
</dbReference>
<evidence type="ECO:0000256" key="2">
    <source>
        <dbReference type="ARBA" id="ARBA00023125"/>
    </source>
</evidence>
<protein>
    <submittedName>
        <fullName evidence="6">TetR family transcriptional regulator</fullName>
    </submittedName>
</protein>
<dbReference type="InterPro" id="IPR001647">
    <property type="entry name" value="HTH_TetR"/>
</dbReference>
<keyword evidence="1" id="KW-0805">Transcription regulation</keyword>
<evidence type="ECO:0000256" key="4">
    <source>
        <dbReference type="PROSITE-ProRule" id="PRU00335"/>
    </source>
</evidence>
<feature type="domain" description="HTH tetR-type" evidence="5">
    <location>
        <begin position="9"/>
        <end position="69"/>
    </location>
</feature>
<dbReference type="InterPro" id="IPR050109">
    <property type="entry name" value="HTH-type_TetR-like_transc_reg"/>
</dbReference>
<dbReference type="InterPro" id="IPR049484">
    <property type="entry name" value="Rv0078-like_C"/>
</dbReference>
<dbReference type="GO" id="GO:0000976">
    <property type="term" value="F:transcription cis-regulatory region binding"/>
    <property type="evidence" value="ECO:0007669"/>
    <property type="project" value="TreeGrafter"/>
</dbReference>
<keyword evidence="3" id="KW-0804">Transcription</keyword>
<evidence type="ECO:0000313" key="6">
    <source>
        <dbReference type="EMBL" id="NBG94177.1"/>
    </source>
</evidence>
<organism evidence="6 7">
    <name type="scientific">Pyruvatibacter mobilis</name>
    <dbReference type="NCBI Taxonomy" id="1712261"/>
    <lineage>
        <taxon>Bacteria</taxon>
        <taxon>Pseudomonadati</taxon>
        <taxon>Pseudomonadota</taxon>
        <taxon>Alphaproteobacteria</taxon>
        <taxon>Hyphomicrobiales</taxon>
        <taxon>Parvibaculaceae</taxon>
        <taxon>Pyruvatibacter</taxon>
    </lineage>
</organism>
<keyword evidence="7" id="KW-1185">Reference proteome</keyword>
<feature type="DNA-binding region" description="H-T-H motif" evidence="4">
    <location>
        <begin position="32"/>
        <end position="51"/>
    </location>
</feature>
<dbReference type="EMBL" id="WXYQ01000001">
    <property type="protein sequence ID" value="NBG94177.1"/>
    <property type="molecule type" value="Genomic_DNA"/>
</dbReference>
<dbReference type="Gene3D" id="1.10.357.10">
    <property type="entry name" value="Tetracycline Repressor, domain 2"/>
    <property type="match status" value="1"/>
</dbReference>
<proteinExistence type="predicted"/>
<dbReference type="PANTHER" id="PTHR30055">
    <property type="entry name" value="HTH-TYPE TRANSCRIPTIONAL REGULATOR RUTR"/>
    <property type="match status" value="1"/>
</dbReference>
<dbReference type="AlphaFoldDB" id="A0A845Q776"/>
<dbReference type="GeneID" id="300656233"/>
<gene>
    <name evidence="6" type="ORF">GTQ45_00360</name>
</gene>
<dbReference type="Pfam" id="PF00440">
    <property type="entry name" value="TetR_N"/>
    <property type="match status" value="1"/>
</dbReference>
<accession>A0A845Q776</accession>
<dbReference type="SUPFAM" id="SSF46689">
    <property type="entry name" value="Homeodomain-like"/>
    <property type="match status" value="1"/>
</dbReference>
<name>A0A845Q776_9HYPH</name>
<evidence type="ECO:0000313" key="7">
    <source>
        <dbReference type="Proteomes" id="UP000470384"/>
    </source>
</evidence>